<dbReference type="Pfam" id="PF08666">
    <property type="entry name" value="SAF"/>
    <property type="match status" value="1"/>
</dbReference>
<dbReference type="SUPFAM" id="SSF51735">
    <property type="entry name" value="NAD(P)-binding Rossmann-fold domains"/>
    <property type="match status" value="1"/>
</dbReference>
<dbReference type="RefSeq" id="WP_013893710.1">
    <property type="nucleotide sequence ID" value="NC_015675.1"/>
</dbReference>
<reference evidence="2 3" key="1">
    <citation type="submission" date="2010-10" db="EMBL/GenBank/DDBJ databases">
        <title>Complete sequence of Mesorhizobium opportunistum WSM2075.</title>
        <authorList>
            <consortium name="US DOE Joint Genome Institute"/>
            <person name="Lucas S."/>
            <person name="Copeland A."/>
            <person name="Lapidus A."/>
            <person name="Cheng J.-F."/>
            <person name="Bruce D."/>
            <person name="Goodwin L."/>
            <person name="Pitluck S."/>
            <person name="Chertkov O."/>
            <person name="Misra M."/>
            <person name="Detter J.C."/>
            <person name="Han C."/>
            <person name="Tapia R."/>
            <person name="Land M."/>
            <person name="Hauser L."/>
            <person name="Kyrpides N."/>
            <person name="Ovchinnikova G."/>
            <person name="Mavrommatis K.M."/>
            <person name="Tiwari R.P."/>
            <person name="Howieson J.G."/>
            <person name="O'Hara G.W."/>
            <person name="Nandasena K.G."/>
            <person name="Woyke T."/>
        </authorList>
    </citation>
    <scope>NUCLEOTIDE SEQUENCE [LARGE SCALE GENOMIC DNA]</scope>
    <source>
        <strain evidence="3">LMG 24607 / HAMBI 3007 / WSM2075</strain>
    </source>
</reference>
<dbReference type="HOGENOM" id="CLU_046102_0_0_5"/>
<gene>
    <name evidence="2" type="ordered locus">Mesop_2527</name>
</gene>
<proteinExistence type="predicted"/>
<accession>F7XZL3</accession>
<dbReference type="SMART" id="SM00858">
    <property type="entry name" value="SAF"/>
    <property type="match status" value="1"/>
</dbReference>
<dbReference type="STRING" id="536019.Mesop_2527"/>
<dbReference type="CDD" id="cd11616">
    <property type="entry name" value="SAF_DH_OX_like"/>
    <property type="match status" value="1"/>
</dbReference>
<dbReference type="InterPro" id="IPR048423">
    <property type="entry name" value="DRL_cat"/>
</dbReference>
<evidence type="ECO:0000313" key="3">
    <source>
        <dbReference type="Proteomes" id="UP000001623"/>
    </source>
</evidence>
<sequence length="470" mass="50207">MTNVALTGLARDLARRAAEGRPVRIGVIGSGEMGTDLVTQGMLMPGISVCAISTRRPHTAREAIRIAYGDEAMAVEANTASKVTAAIEAGKIAITSNEMLVTNPLIEIVIDATGKPGVAADFCLSAMEHGKHLVMMNVEADVTIGCYLKQQADRLGVVYSVGAGDEPSSCMELIEFASALGLTIISAGKGKNNPLNHDAVPDDYRDEAIRRNMNPRMLVEFVDGSKTMVEMCAIANATGLVPDVPGMHGPKADRDDLVKVLIPREDGGLLLKKGVVDYTIGKGVAPGVFVIVEATHPRILERMDDLHIGHGPYYSLFRPYHLTSLEVPLTAARIVLFGKPDMVPLPRPVAEVCAVAKRDLAAGEAFDAIGETCYRSWTMTVGEARAQRAVPVGLLEGGKVLKPVRKGELLTADNAAPDHTTRLFALRRLQDEMLYGGAELNQETGRTLLSERLAAIAGNLRTKGSEGGRL</sequence>
<dbReference type="eggNOG" id="COG4091">
    <property type="taxonomic scope" value="Bacteria"/>
</dbReference>
<dbReference type="Pfam" id="PF21135">
    <property type="entry name" value="DRL_cat"/>
    <property type="match status" value="1"/>
</dbReference>
<protein>
    <submittedName>
        <fullName evidence="2">SAF domain protein</fullName>
    </submittedName>
</protein>
<dbReference type="InterPro" id="IPR036291">
    <property type="entry name" value="NAD(P)-bd_dom_sf"/>
</dbReference>
<dbReference type="PANTHER" id="PTHR37850:SF2">
    <property type="entry name" value="SAF DOMAIN PROTEIN"/>
    <property type="match status" value="1"/>
</dbReference>
<name>F7XZL3_MESOW</name>
<dbReference type="Proteomes" id="UP000001623">
    <property type="component" value="Chromosome"/>
</dbReference>
<evidence type="ECO:0000313" key="2">
    <source>
        <dbReference type="EMBL" id="AEH87000.1"/>
    </source>
</evidence>
<evidence type="ECO:0000259" key="1">
    <source>
        <dbReference type="SMART" id="SM00858"/>
    </source>
</evidence>
<organism evidence="2 3">
    <name type="scientific">Mesorhizobium opportunistum (strain LMG 24607 / HAMBI 3007 / WSM2075)</name>
    <dbReference type="NCBI Taxonomy" id="536019"/>
    <lineage>
        <taxon>Bacteria</taxon>
        <taxon>Pseudomonadati</taxon>
        <taxon>Pseudomonadota</taxon>
        <taxon>Alphaproteobacteria</taxon>
        <taxon>Hyphomicrobiales</taxon>
        <taxon>Phyllobacteriaceae</taxon>
        <taxon>Mesorhizobium</taxon>
    </lineage>
</organism>
<dbReference type="PANTHER" id="PTHR37850">
    <property type="entry name" value="STRU PROTEIN"/>
    <property type="match status" value="1"/>
</dbReference>
<dbReference type="EMBL" id="CP002279">
    <property type="protein sequence ID" value="AEH87000.1"/>
    <property type="molecule type" value="Genomic_DNA"/>
</dbReference>
<dbReference type="KEGG" id="mop:Mesop_2527"/>
<dbReference type="Gene3D" id="3.40.50.720">
    <property type="entry name" value="NAD(P)-binding Rossmann-like Domain"/>
    <property type="match status" value="1"/>
</dbReference>
<dbReference type="InterPro" id="IPR013974">
    <property type="entry name" value="SAF"/>
</dbReference>
<dbReference type="AlphaFoldDB" id="F7XZL3"/>
<feature type="domain" description="SAF" evidence="1">
    <location>
        <begin position="351"/>
        <end position="416"/>
    </location>
</feature>